<dbReference type="GO" id="GO:0005576">
    <property type="term" value="C:extracellular region"/>
    <property type="evidence" value="ECO:0007669"/>
    <property type="project" value="UniProtKB-SubCell"/>
</dbReference>
<gene>
    <name evidence="6" type="ORF">ARALYDRAFT_683015</name>
</gene>
<evidence type="ECO:0000256" key="4">
    <source>
        <dbReference type="ARBA" id="ARBA00022525"/>
    </source>
</evidence>
<protein>
    <submittedName>
        <fullName evidence="6">Predicted protein</fullName>
    </submittedName>
</protein>
<dbReference type="Proteomes" id="UP000008694">
    <property type="component" value="Unassembled WGS sequence"/>
</dbReference>
<organism evidence="7">
    <name type="scientific">Arabidopsis lyrata subsp. lyrata</name>
    <name type="common">Lyre-leaved rock-cress</name>
    <dbReference type="NCBI Taxonomy" id="81972"/>
    <lineage>
        <taxon>Eukaryota</taxon>
        <taxon>Viridiplantae</taxon>
        <taxon>Streptophyta</taxon>
        <taxon>Embryophyta</taxon>
        <taxon>Tracheophyta</taxon>
        <taxon>Spermatophyta</taxon>
        <taxon>Magnoliopsida</taxon>
        <taxon>eudicotyledons</taxon>
        <taxon>Gunneridae</taxon>
        <taxon>Pentapetalae</taxon>
        <taxon>rosids</taxon>
        <taxon>malvids</taxon>
        <taxon>Brassicales</taxon>
        <taxon>Brassicaceae</taxon>
        <taxon>Camelineae</taxon>
        <taxon>Arabidopsis</taxon>
    </lineage>
</organism>
<evidence type="ECO:0000256" key="5">
    <source>
        <dbReference type="ARBA" id="ARBA00022729"/>
    </source>
</evidence>
<evidence type="ECO:0000256" key="2">
    <source>
        <dbReference type="ARBA" id="ARBA00005581"/>
    </source>
</evidence>
<sequence length="148" mass="17269">MTIKKLGVITVTIGRDSDDRNFSLYGIPPQEEEKPSLGIFIEEEKEDDHYAKVNEACEKNEIVIINDLGPGRILQYHCRYPKKDFGVQYLNFDAIKTIQLRDEGFNITKWHCLLKHGQNMRYHKDILVYSQNTRAPQCGQVRVWTARL</sequence>
<evidence type="ECO:0000313" key="7">
    <source>
        <dbReference type="Proteomes" id="UP000008694"/>
    </source>
</evidence>
<keyword evidence="5" id="KW-0732">Signal</keyword>
<reference evidence="7" key="1">
    <citation type="journal article" date="2011" name="Nat. Genet.">
        <title>The Arabidopsis lyrata genome sequence and the basis of rapid genome size change.</title>
        <authorList>
            <person name="Hu T.T."/>
            <person name="Pattyn P."/>
            <person name="Bakker E.G."/>
            <person name="Cao J."/>
            <person name="Cheng J.-F."/>
            <person name="Clark R.M."/>
            <person name="Fahlgren N."/>
            <person name="Fawcett J.A."/>
            <person name="Grimwood J."/>
            <person name="Gundlach H."/>
            <person name="Haberer G."/>
            <person name="Hollister J.D."/>
            <person name="Ossowski S."/>
            <person name="Ottilar R.P."/>
            <person name="Salamov A.A."/>
            <person name="Schneeberger K."/>
            <person name="Spannagl M."/>
            <person name="Wang X."/>
            <person name="Yang L."/>
            <person name="Nasrallah M.E."/>
            <person name="Bergelson J."/>
            <person name="Carrington J.C."/>
            <person name="Gaut B.S."/>
            <person name="Schmutz J."/>
            <person name="Mayer K.F.X."/>
            <person name="Van de Peer Y."/>
            <person name="Grigoriev I.V."/>
            <person name="Nordborg M."/>
            <person name="Weigel D."/>
            <person name="Guo Y.-L."/>
        </authorList>
    </citation>
    <scope>NUCLEOTIDE SEQUENCE [LARGE SCALE GENOMIC DNA]</scope>
    <source>
        <strain evidence="7">cv. MN47</strain>
    </source>
</reference>
<accession>D7MVA5</accession>
<evidence type="ECO:0000256" key="1">
    <source>
        <dbReference type="ARBA" id="ARBA00004613"/>
    </source>
</evidence>
<keyword evidence="4" id="KW-0964">Secreted</keyword>
<name>D7MVA5_ARALL</name>
<keyword evidence="7" id="KW-1185">Reference proteome</keyword>
<feature type="non-terminal residue" evidence="6">
    <location>
        <position position="148"/>
    </location>
</feature>
<dbReference type="GO" id="GO:0060320">
    <property type="term" value="P:rejection of self pollen"/>
    <property type="evidence" value="ECO:0007669"/>
    <property type="project" value="UniProtKB-KW"/>
</dbReference>
<dbReference type="AlphaFoldDB" id="D7MVA5"/>
<evidence type="ECO:0000256" key="3">
    <source>
        <dbReference type="ARBA" id="ARBA00022471"/>
    </source>
</evidence>
<dbReference type="EMBL" id="GL348721">
    <property type="protein sequence ID" value="EFH39411.1"/>
    <property type="molecule type" value="Genomic_DNA"/>
</dbReference>
<keyword evidence="3" id="KW-0713">Self-incompatibility</keyword>
<comment type="similarity">
    <text evidence="2">Belongs to the plant self-incompatibility (S1) protein family.</text>
</comment>
<dbReference type="Pfam" id="PF05938">
    <property type="entry name" value="Self-incomp_S1"/>
    <property type="match status" value="1"/>
</dbReference>
<proteinExistence type="inferred from homology"/>
<dbReference type="HOGENOM" id="CLU_1763535_0_0_1"/>
<dbReference type="Gramene" id="Al_scaffold_0009_53">
    <property type="protein sequence ID" value="Al_scaffold_0009_53"/>
    <property type="gene ID" value="Al_scaffold_0009_53"/>
</dbReference>
<comment type="subcellular location">
    <subcellularLocation>
        <location evidence="1">Secreted</location>
    </subcellularLocation>
</comment>
<dbReference type="InterPro" id="IPR010264">
    <property type="entry name" value="Self-incomp_S1"/>
</dbReference>
<evidence type="ECO:0000313" key="6">
    <source>
        <dbReference type="EMBL" id="EFH39411.1"/>
    </source>
</evidence>